<keyword evidence="6" id="KW-1185">Reference proteome</keyword>
<dbReference type="EMBL" id="JAPDHZ010000003">
    <property type="protein sequence ID" value="MDG0792593.1"/>
    <property type="molecule type" value="Genomic_DNA"/>
</dbReference>
<evidence type="ECO:0000256" key="2">
    <source>
        <dbReference type="ARBA" id="ARBA00022741"/>
    </source>
</evidence>
<dbReference type="GO" id="GO:0005524">
    <property type="term" value="F:ATP binding"/>
    <property type="evidence" value="ECO:0007669"/>
    <property type="project" value="UniProtKB-KW"/>
</dbReference>
<gene>
    <name evidence="5" type="ORF">OMP38_18200</name>
</gene>
<evidence type="ECO:0000256" key="3">
    <source>
        <dbReference type="ARBA" id="ARBA00022840"/>
    </source>
</evidence>
<dbReference type="PROSITE" id="PS50893">
    <property type="entry name" value="ABC_TRANSPORTER_2"/>
    <property type="match status" value="1"/>
</dbReference>
<dbReference type="InterPro" id="IPR051782">
    <property type="entry name" value="ABC_Transporter_VariousFunc"/>
</dbReference>
<dbReference type="PANTHER" id="PTHR42939:SF2">
    <property type="entry name" value="ABC-TYPE TRANSPORTER ATP-BINDING PROTEIN ECSA"/>
    <property type="match status" value="1"/>
</dbReference>
<keyword evidence="1" id="KW-0813">Transport</keyword>
<feature type="domain" description="ABC transporter" evidence="4">
    <location>
        <begin position="7"/>
        <end position="242"/>
    </location>
</feature>
<dbReference type="SUPFAM" id="SSF52540">
    <property type="entry name" value="P-loop containing nucleoside triphosphate hydrolases"/>
    <property type="match status" value="1"/>
</dbReference>
<keyword evidence="3 5" id="KW-0067">ATP-binding</keyword>
<proteinExistence type="predicted"/>
<dbReference type="SMART" id="SM00382">
    <property type="entry name" value="AAA"/>
    <property type="match status" value="1"/>
</dbReference>
<accession>A0A9X4KI97</accession>
<dbReference type="Pfam" id="PF00005">
    <property type="entry name" value="ABC_tran"/>
    <property type="match status" value="1"/>
</dbReference>
<evidence type="ECO:0000313" key="5">
    <source>
        <dbReference type="EMBL" id="MDG0792593.1"/>
    </source>
</evidence>
<dbReference type="CDD" id="cd03230">
    <property type="entry name" value="ABC_DR_subfamily_A"/>
    <property type="match status" value="1"/>
</dbReference>
<dbReference type="Gene3D" id="3.40.50.300">
    <property type="entry name" value="P-loop containing nucleotide triphosphate hydrolases"/>
    <property type="match status" value="1"/>
</dbReference>
<evidence type="ECO:0000313" key="6">
    <source>
        <dbReference type="Proteomes" id="UP001153387"/>
    </source>
</evidence>
<dbReference type="Proteomes" id="UP001153387">
    <property type="component" value="Unassembled WGS sequence"/>
</dbReference>
<comment type="caution">
    <text evidence="5">The sequence shown here is derived from an EMBL/GenBank/DDBJ whole genome shotgun (WGS) entry which is preliminary data.</text>
</comment>
<sequence length="257" mass="27805">MTGENWLMRAAISAAGYEQGKAVLRDVAIEVKPGERVGLLGPNGAGKSTVMKGLLGQLPYWVADVEWRGTSGAKSEAPGGAMNRRLAYIPEQPILYERFTLWEHLQLAAAVCGISEERLAERARGLLARFRLERVKDDYPIKFSKGMQQKTMLVAAFLLEPSVYLVDEPFIGLDPAAVMELLEALDEERARGAGVLLTTHVLDSAERLCDRFVLVHEGGAAASGTVADIRAAAGMPDGTPLFDCFHRLTRAAAAEGP</sequence>
<dbReference type="InterPro" id="IPR003593">
    <property type="entry name" value="AAA+_ATPase"/>
</dbReference>
<reference evidence="5 6" key="1">
    <citation type="submission" date="2022-10" db="EMBL/GenBank/DDBJ databases">
        <title>Comparative genomic analysis of Cohnella hashimotonis sp. nov., isolated from the International Space Station.</title>
        <authorList>
            <person name="Simpson A."/>
            <person name="Venkateswaran K."/>
        </authorList>
    </citation>
    <scope>NUCLEOTIDE SEQUENCE [LARGE SCALE GENOMIC DNA]</scope>
    <source>
        <strain evidence="5 6">DSM 18997</strain>
    </source>
</reference>
<protein>
    <submittedName>
        <fullName evidence="5">ABC transporter ATP-binding protein</fullName>
    </submittedName>
</protein>
<dbReference type="AlphaFoldDB" id="A0A9X4KI97"/>
<organism evidence="5 6">
    <name type="scientific">Cohnella ginsengisoli</name>
    <dbReference type="NCBI Taxonomy" id="425004"/>
    <lineage>
        <taxon>Bacteria</taxon>
        <taxon>Bacillati</taxon>
        <taxon>Bacillota</taxon>
        <taxon>Bacilli</taxon>
        <taxon>Bacillales</taxon>
        <taxon>Paenibacillaceae</taxon>
        <taxon>Cohnella</taxon>
    </lineage>
</organism>
<dbReference type="InterPro" id="IPR003439">
    <property type="entry name" value="ABC_transporter-like_ATP-bd"/>
</dbReference>
<dbReference type="RefSeq" id="WP_277566374.1">
    <property type="nucleotide sequence ID" value="NZ_JAPDHZ010000003.1"/>
</dbReference>
<evidence type="ECO:0000259" key="4">
    <source>
        <dbReference type="PROSITE" id="PS50893"/>
    </source>
</evidence>
<dbReference type="PANTHER" id="PTHR42939">
    <property type="entry name" value="ABC TRANSPORTER ATP-BINDING PROTEIN ALBC-RELATED"/>
    <property type="match status" value="1"/>
</dbReference>
<name>A0A9X4KI97_9BACL</name>
<evidence type="ECO:0000256" key="1">
    <source>
        <dbReference type="ARBA" id="ARBA00022448"/>
    </source>
</evidence>
<dbReference type="GO" id="GO:0016887">
    <property type="term" value="F:ATP hydrolysis activity"/>
    <property type="evidence" value="ECO:0007669"/>
    <property type="project" value="InterPro"/>
</dbReference>
<dbReference type="InterPro" id="IPR027417">
    <property type="entry name" value="P-loop_NTPase"/>
</dbReference>
<keyword evidence="2" id="KW-0547">Nucleotide-binding</keyword>